<protein>
    <submittedName>
        <fullName evidence="1">Dipeptidase</fullName>
    </submittedName>
</protein>
<dbReference type="InterPro" id="IPR008257">
    <property type="entry name" value="Pept_M19"/>
</dbReference>
<gene>
    <name evidence="1" type="ORF">I8U20_11635</name>
</gene>
<dbReference type="GO" id="GO:0006508">
    <property type="term" value="P:proteolysis"/>
    <property type="evidence" value="ECO:0007669"/>
    <property type="project" value="InterPro"/>
</dbReference>
<dbReference type="AlphaFoldDB" id="A0A8I1DFW2"/>
<dbReference type="EMBL" id="JAECVW010000008">
    <property type="protein sequence ID" value="MBH8595980.1"/>
    <property type="molecule type" value="Genomic_DNA"/>
</dbReference>
<dbReference type="SUPFAM" id="SSF51556">
    <property type="entry name" value="Metallo-dependent hydrolases"/>
    <property type="match status" value="1"/>
</dbReference>
<organism evidence="1 2">
    <name type="scientific">Thermoactinomyces intermedius</name>
    <dbReference type="NCBI Taxonomy" id="2024"/>
    <lineage>
        <taxon>Bacteria</taxon>
        <taxon>Bacillati</taxon>
        <taxon>Bacillota</taxon>
        <taxon>Bacilli</taxon>
        <taxon>Bacillales</taxon>
        <taxon>Thermoactinomycetaceae</taxon>
        <taxon>Thermoactinomyces</taxon>
    </lineage>
</organism>
<dbReference type="Proteomes" id="UP000633619">
    <property type="component" value="Unassembled WGS sequence"/>
</dbReference>
<accession>A0A8I1DFW2</accession>
<name>A0A8I1DFW2_THEIN</name>
<dbReference type="PANTHER" id="PTHR10443">
    <property type="entry name" value="MICROSOMAL DIPEPTIDASE"/>
    <property type="match status" value="1"/>
</dbReference>
<dbReference type="Gene3D" id="3.20.20.140">
    <property type="entry name" value="Metal-dependent hydrolases"/>
    <property type="match status" value="1"/>
</dbReference>
<evidence type="ECO:0000313" key="2">
    <source>
        <dbReference type="Proteomes" id="UP000633619"/>
    </source>
</evidence>
<evidence type="ECO:0000313" key="1">
    <source>
        <dbReference type="EMBL" id="MBH8595980.1"/>
    </source>
</evidence>
<dbReference type="Pfam" id="PF01244">
    <property type="entry name" value="Peptidase_M19"/>
    <property type="match status" value="1"/>
</dbReference>
<sequence length="314" mass="36006">MQWMDGHCDVLSKMWRNLKDHSFYDPRSKLDSSYHHLKEALVALQVFAIWVPDSVPRENRLSVALKQVDLFYEQIVKQEEAVHMVGSKQALKQCAPERMGALLAMEGADALHGELAFLRLFFRLGVRQLGLTWNHANEVADGIEEERNGGLTNFGKKVIAEMERLGMILDVSHLSVRGFWEVMESDLPVLASHSNCRKIAPHPRNLEDEQIEALIRKGGLIGITFVPSFTYPCEKEATIDHLLLHIEHVCSLGGERNLCFGSDFDGIRLKIKNLHNYRDVHRLKEALLRRYPESLVKKWAWENAFAFYLNHLPS</sequence>
<dbReference type="PANTHER" id="PTHR10443:SF12">
    <property type="entry name" value="DIPEPTIDASE"/>
    <property type="match status" value="1"/>
</dbReference>
<dbReference type="GO" id="GO:0070573">
    <property type="term" value="F:metallodipeptidase activity"/>
    <property type="evidence" value="ECO:0007669"/>
    <property type="project" value="InterPro"/>
</dbReference>
<dbReference type="InterPro" id="IPR032466">
    <property type="entry name" value="Metal_Hydrolase"/>
</dbReference>
<dbReference type="RefSeq" id="WP_181732598.1">
    <property type="nucleotide sequence ID" value="NZ_JACEIR010000009.1"/>
</dbReference>
<dbReference type="CDD" id="cd01301">
    <property type="entry name" value="rDP_like"/>
    <property type="match status" value="1"/>
</dbReference>
<dbReference type="PROSITE" id="PS51365">
    <property type="entry name" value="RENAL_DIPEPTIDASE_2"/>
    <property type="match status" value="1"/>
</dbReference>
<comment type="caution">
    <text evidence="1">The sequence shown here is derived from an EMBL/GenBank/DDBJ whole genome shotgun (WGS) entry which is preliminary data.</text>
</comment>
<reference evidence="1 2" key="1">
    <citation type="submission" date="2020-12" db="EMBL/GenBank/DDBJ databases">
        <title>WGS of Thermoactinomyces spp.</title>
        <authorList>
            <person name="Cheng K."/>
        </authorList>
    </citation>
    <scope>NUCLEOTIDE SEQUENCE [LARGE SCALE GENOMIC DNA]</scope>
    <source>
        <strain evidence="2">CICC 10671\DSM 43846</strain>
    </source>
</reference>
<proteinExistence type="predicted"/>
<keyword evidence="2" id="KW-1185">Reference proteome</keyword>